<keyword evidence="5 9" id="KW-0812">Transmembrane</keyword>
<evidence type="ECO:0000256" key="9">
    <source>
        <dbReference type="SAM" id="Phobius"/>
    </source>
</evidence>
<dbReference type="Proteomes" id="UP000283880">
    <property type="component" value="Unassembled WGS sequence"/>
</dbReference>
<dbReference type="GO" id="GO:0022857">
    <property type="term" value="F:transmembrane transporter activity"/>
    <property type="evidence" value="ECO:0007669"/>
    <property type="project" value="TreeGrafter"/>
</dbReference>
<dbReference type="AlphaFoldDB" id="A0A413FEB7"/>
<keyword evidence="3" id="KW-1003">Cell membrane</keyword>
<dbReference type="PANTHER" id="PTHR35011:SF11">
    <property type="entry name" value="TRAP TRANSPORTER SMALL PERMEASE PROTEIN"/>
    <property type="match status" value="1"/>
</dbReference>
<comment type="similarity">
    <text evidence="8">Belongs to the TRAP transporter small permease family.</text>
</comment>
<evidence type="ECO:0000256" key="8">
    <source>
        <dbReference type="ARBA" id="ARBA00038436"/>
    </source>
</evidence>
<keyword evidence="4" id="KW-0997">Cell inner membrane</keyword>
<dbReference type="Pfam" id="PF04290">
    <property type="entry name" value="DctQ"/>
    <property type="match status" value="1"/>
</dbReference>
<keyword evidence="7 9" id="KW-0472">Membrane</keyword>
<feature type="transmembrane region" description="Helical" evidence="9">
    <location>
        <begin position="49"/>
        <end position="67"/>
    </location>
</feature>
<evidence type="ECO:0000256" key="1">
    <source>
        <dbReference type="ARBA" id="ARBA00004429"/>
    </source>
</evidence>
<proteinExistence type="inferred from homology"/>
<dbReference type="EMBL" id="QSBM01000010">
    <property type="protein sequence ID" value="RGX28774.1"/>
    <property type="molecule type" value="Genomic_DNA"/>
</dbReference>
<reference evidence="11 12" key="1">
    <citation type="submission" date="2018-08" db="EMBL/GenBank/DDBJ databases">
        <title>A genome reference for cultivated species of the human gut microbiota.</title>
        <authorList>
            <person name="Zou Y."/>
            <person name="Xue W."/>
            <person name="Luo G."/>
        </authorList>
    </citation>
    <scope>NUCLEOTIDE SEQUENCE [LARGE SCALE GENOMIC DNA]</scope>
    <source>
        <strain evidence="11 12">AF04-15</strain>
    </source>
</reference>
<evidence type="ECO:0000256" key="4">
    <source>
        <dbReference type="ARBA" id="ARBA00022519"/>
    </source>
</evidence>
<evidence type="ECO:0000313" key="11">
    <source>
        <dbReference type="EMBL" id="RGX28774.1"/>
    </source>
</evidence>
<dbReference type="GO" id="GO:0015740">
    <property type="term" value="P:C4-dicarboxylate transport"/>
    <property type="evidence" value="ECO:0007669"/>
    <property type="project" value="TreeGrafter"/>
</dbReference>
<evidence type="ECO:0000259" key="10">
    <source>
        <dbReference type="Pfam" id="PF04290"/>
    </source>
</evidence>
<keyword evidence="6 9" id="KW-1133">Transmembrane helix</keyword>
<feature type="domain" description="Tripartite ATP-independent periplasmic transporters DctQ component" evidence="10">
    <location>
        <begin position="25"/>
        <end position="153"/>
    </location>
</feature>
<dbReference type="PANTHER" id="PTHR35011">
    <property type="entry name" value="2,3-DIKETO-L-GULONATE TRAP TRANSPORTER SMALL PERMEASE PROTEIN YIAM"/>
    <property type="match status" value="1"/>
</dbReference>
<dbReference type="InterPro" id="IPR055348">
    <property type="entry name" value="DctQ"/>
</dbReference>
<evidence type="ECO:0000256" key="7">
    <source>
        <dbReference type="ARBA" id="ARBA00023136"/>
    </source>
</evidence>
<evidence type="ECO:0000256" key="3">
    <source>
        <dbReference type="ARBA" id="ARBA00022475"/>
    </source>
</evidence>
<dbReference type="OrthoDB" id="2085311at2"/>
<evidence type="ECO:0000256" key="6">
    <source>
        <dbReference type="ARBA" id="ARBA00022989"/>
    </source>
</evidence>
<comment type="subcellular location">
    <subcellularLocation>
        <location evidence="1">Cell inner membrane</location>
        <topology evidence="1">Multi-pass membrane protein</topology>
    </subcellularLocation>
</comment>
<keyword evidence="2" id="KW-0813">Transport</keyword>
<dbReference type="GO" id="GO:0005886">
    <property type="term" value="C:plasma membrane"/>
    <property type="evidence" value="ECO:0007669"/>
    <property type="project" value="UniProtKB-SubCell"/>
</dbReference>
<feature type="transmembrane region" description="Helical" evidence="9">
    <location>
        <begin position="12"/>
        <end position="34"/>
    </location>
</feature>
<name>A0A413FEB7_9FIRM</name>
<feature type="transmembrane region" description="Helical" evidence="9">
    <location>
        <begin position="129"/>
        <end position="150"/>
    </location>
</feature>
<organism evidence="11 12">
    <name type="scientific">Enterocloster asparagiformis</name>
    <dbReference type="NCBI Taxonomy" id="333367"/>
    <lineage>
        <taxon>Bacteria</taxon>
        <taxon>Bacillati</taxon>
        <taxon>Bacillota</taxon>
        <taxon>Clostridia</taxon>
        <taxon>Lachnospirales</taxon>
        <taxon>Lachnospiraceae</taxon>
        <taxon>Enterocloster</taxon>
    </lineage>
</organism>
<evidence type="ECO:0000256" key="2">
    <source>
        <dbReference type="ARBA" id="ARBA00022448"/>
    </source>
</evidence>
<comment type="caution">
    <text evidence="11">The sequence shown here is derived from an EMBL/GenBank/DDBJ whole genome shotgun (WGS) entry which is preliminary data.</text>
</comment>
<evidence type="ECO:0000313" key="12">
    <source>
        <dbReference type="Proteomes" id="UP000283880"/>
    </source>
</evidence>
<feature type="transmembrane region" description="Helical" evidence="9">
    <location>
        <begin position="87"/>
        <end position="109"/>
    </location>
</feature>
<accession>A0A413FEB7</accession>
<dbReference type="InterPro" id="IPR007387">
    <property type="entry name" value="TRAP_DctQ"/>
</dbReference>
<gene>
    <name evidence="11" type="ORF">DWV29_14270</name>
</gene>
<evidence type="ECO:0000256" key="5">
    <source>
        <dbReference type="ARBA" id="ARBA00022692"/>
    </source>
</evidence>
<sequence length="161" mass="18142">MMVERVETKIAKALMSVIAMGLFSLTVLAVLQVVTRYFVDVTIIWIEEVSIYILSWMAAAGVPWMWLKEGHIRMDVLNVYLPQTILYGMDLFINLMGIVMGIALVRTGWITIGVNKGYTLSIIGIDEGFRYYPLVFCGVLFSVCAALKLAEQLNTKREVKP</sequence>
<protein>
    <recommendedName>
        <fullName evidence="10">Tripartite ATP-independent periplasmic transporters DctQ component domain-containing protein</fullName>
    </recommendedName>
</protein>